<protein>
    <submittedName>
        <fullName evidence="2">Uncharacterized protein</fullName>
    </submittedName>
</protein>
<evidence type="ECO:0000256" key="1">
    <source>
        <dbReference type="SAM" id="MobiDB-lite"/>
    </source>
</evidence>
<feature type="region of interest" description="Disordered" evidence="1">
    <location>
        <begin position="14"/>
        <end position="42"/>
    </location>
</feature>
<evidence type="ECO:0000313" key="3">
    <source>
        <dbReference type="Proteomes" id="UP000772434"/>
    </source>
</evidence>
<proteinExistence type="predicted"/>
<evidence type="ECO:0000313" key="2">
    <source>
        <dbReference type="EMBL" id="KAF9044685.1"/>
    </source>
</evidence>
<dbReference type="AlphaFoldDB" id="A0A9P5P5Y5"/>
<dbReference type="Proteomes" id="UP000772434">
    <property type="component" value="Unassembled WGS sequence"/>
</dbReference>
<feature type="compositionally biased region" description="Acidic residues" evidence="1">
    <location>
        <begin position="19"/>
        <end position="30"/>
    </location>
</feature>
<reference evidence="2" key="1">
    <citation type="submission" date="2020-11" db="EMBL/GenBank/DDBJ databases">
        <authorList>
            <consortium name="DOE Joint Genome Institute"/>
            <person name="Ahrendt S."/>
            <person name="Riley R."/>
            <person name="Andreopoulos W."/>
            <person name="Labutti K."/>
            <person name="Pangilinan J."/>
            <person name="Ruiz-Duenas F.J."/>
            <person name="Barrasa J.M."/>
            <person name="Sanchez-Garcia M."/>
            <person name="Camarero S."/>
            <person name="Miyauchi S."/>
            <person name="Serrano A."/>
            <person name="Linde D."/>
            <person name="Babiker R."/>
            <person name="Drula E."/>
            <person name="Ayuso-Fernandez I."/>
            <person name="Pacheco R."/>
            <person name="Padilla G."/>
            <person name="Ferreira P."/>
            <person name="Barriuso J."/>
            <person name="Kellner H."/>
            <person name="Castanera R."/>
            <person name="Alfaro M."/>
            <person name="Ramirez L."/>
            <person name="Pisabarro A.G."/>
            <person name="Kuo A."/>
            <person name="Tritt A."/>
            <person name="Lipzen A."/>
            <person name="He G."/>
            <person name="Yan M."/>
            <person name="Ng V."/>
            <person name="Cullen D."/>
            <person name="Martin F."/>
            <person name="Rosso M.-N."/>
            <person name="Henrissat B."/>
            <person name="Hibbett D."/>
            <person name="Martinez A.T."/>
            <person name="Grigoriev I.V."/>
        </authorList>
    </citation>
    <scope>NUCLEOTIDE SEQUENCE</scope>
    <source>
        <strain evidence="2">AH 40177</strain>
    </source>
</reference>
<accession>A0A9P5P5Y5</accession>
<feature type="region of interest" description="Disordered" evidence="1">
    <location>
        <begin position="97"/>
        <end position="128"/>
    </location>
</feature>
<name>A0A9P5P5Y5_9AGAR</name>
<organism evidence="2 3">
    <name type="scientific">Rhodocollybia butyracea</name>
    <dbReference type="NCBI Taxonomy" id="206335"/>
    <lineage>
        <taxon>Eukaryota</taxon>
        <taxon>Fungi</taxon>
        <taxon>Dikarya</taxon>
        <taxon>Basidiomycota</taxon>
        <taxon>Agaricomycotina</taxon>
        <taxon>Agaricomycetes</taxon>
        <taxon>Agaricomycetidae</taxon>
        <taxon>Agaricales</taxon>
        <taxon>Marasmiineae</taxon>
        <taxon>Omphalotaceae</taxon>
        <taxon>Rhodocollybia</taxon>
    </lineage>
</organism>
<feature type="compositionally biased region" description="Basic residues" evidence="1">
    <location>
        <begin position="117"/>
        <end position="128"/>
    </location>
</feature>
<dbReference type="EMBL" id="JADNRY010000524">
    <property type="protein sequence ID" value="KAF9044685.1"/>
    <property type="molecule type" value="Genomic_DNA"/>
</dbReference>
<keyword evidence="3" id="KW-1185">Reference proteome</keyword>
<gene>
    <name evidence="2" type="ORF">BDP27DRAFT_1434756</name>
</gene>
<sequence>MEFDLGSALEAVEHSANLEEWDDIEPDSETETPKNTAIQPRLLPAPLPHSAFDFLPKFLRPFFGNLEDLAALFQDNLAELEGDESSAAPAEAYLEGGEGSTALVGSRPAKLTESQREKKRHKTSRKRAKCRVRREAAQGQLGTKLKAIAPQSPKLSCWEKGSLQRTSWSTEASGKWLSNGACELGWQGVLLSCGQEWEGDCSALRKT</sequence>
<comment type="caution">
    <text evidence="2">The sequence shown here is derived from an EMBL/GenBank/DDBJ whole genome shotgun (WGS) entry which is preliminary data.</text>
</comment>